<accession>A0AAV7UCV1</accession>
<dbReference type="Proteomes" id="UP001066276">
    <property type="component" value="Chromosome 3_1"/>
</dbReference>
<sequence>MGGYKRQDPAEAGYVKEQEEGMLESMKKLKKPKFLRTRYVKTRKYAGKPQFLSSVYPNEDVLTETAV</sequence>
<protein>
    <submittedName>
        <fullName evidence="1">Uncharacterized protein</fullName>
    </submittedName>
</protein>
<dbReference type="EMBL" id="JANPWB010000005">
    <property type="protein sequence ID" value="KAJ1186673.1"/>
    <property type="molecule type" value="Genomic_DNA"/>
</dbReference>
<name>A0AAV7UCV1_PLEWA</name>
<proteinExistence type="predicted"/>
<keyword evidence="2" id="KW-1185">Reference proteome</keyword>
<evidence type="ECO:0000313" key="2">
    <source>
        <dbReference type="Proteomes" id="UP001066276"/>
    </source>
</evidence>
<gene>
    <name evidence="1" type="ORF">NDU88_003454</name>
</gene>
<reference evidence="1" key="1">
    <citation type="journal article" date="2022" name="bioRxiv">
        <title>Sequencing and chromosome-scale assembly of the giantPleurodeles waltlgenome.</title>
        <authorList>
            <person name="Brown T."/>
            <person name="Elewa A."/>
            <person name="Iarovenko S."/>
            <person name="Subramanian E."/>
            <person name="Araus A.J."/>
            <person name="Petzold A."/>
            <person name="Susuki M."/>
            <person name="Suzuki K.-i.T."/>
            <person name="Hayashi T."/>
            <person name="Toyoda A."/>
            <person name="Oliveira C."/>
            <person name="Osipova E."/>
            <person name="Leigh N.D."/>
            <person name="Simon A."/>
            <person name="Yun M.H."/>
        </authorList>
    </citation>
    <scope>NUCLEOTIDE SEQUENCE</scope>
    <source>
        <strain evidence="1">20211129_DDA</strain>
        <tissue evidence="1">Liver</tissue>
    </source>
</reference>
<organism evidence="1 2">
    <name type="scientific">Pleurodeles waltl</name>
    <name type="common">Iberian ribbed newt</name>
    <dbReference type="NCBI Taxonomy" id="8319"/>
    <lineage>
        <taxon>Eukaryota</taxon>
        <taxon>Metazoa</taxon>
        <taxon>Chordata</taxon>
        <taxon>Craniata</taxon>
        <taxon>Vertebrata</taxon>
        <taxon>Euteleostomi</taxon>
        <taxon>Amphibia</taxon>
        <taxon>Batrachia</taxon>
        <taxon>Caudata</taxon>
        <taxon>Salamandroidea</taxon>
        <taxon>Salamandridae</taxon>
        <taxon>Pleurodelinae</taxon>
        <taxon>Pleurodeles</taxon>
    </lineage>
</organism>
<dbReference type="AlphaFoldDB" id="A0AAV7UCV1"/>
<evidence type="ECO:0000313" key="1">
    <source>
        <dbReference type="EMBL" id="KAJ1186673.1"/>
    </source>
</evidence>
<comment type="caution">
    <text evidence="1">The sequence shown here is derived from an EMBL/GenBank/DDBJ whole genome shotgun (WGS) entry which is preliminary data.</text>
</comment>